<feature type="region of interest" description="Disordered" evidence="2">
    <location>
        <begin position="212"/>
        <end position="237"/>
    </location>
</feature>
<evidence type="ECO:0000313" key="5">
    <source>
        <dbReference type="Proteomes" id="UP000054558"/>
    </source>
</evidence>
<dbReference type="InterPro" id="IPR004015">
    <property type="entry name" value="SKI-int_prot_SKIP_SNW-dom"/>
</dbReference>
<dbReference type="Pfam" id="PF02731">
    <property type="entry name" value="SKIP_SNW"/>
    <property type="match status" value="1"/>
</dbReference>
<accession>A0A1Y1HWG6</accession>
<reference evidence="4 5" key="1">
    <citation type="journal article" date="2014" name="Nat. Commun.">
        <title>Klebsormidium flaccidum genome reveals primary factors for plant terrestrial adaptation.</title>
        <authorList>
            <person name="Hori K."/>
            <person name="Maruyama F."/>
            <person name="Fujisawa T."/>
            <person name="Togashi T."/>
            <person name="Yamamoto N."/>
            <person name="Seo M."/>
            <person name="Sato S."/>
            <person name="Yamada T."/>
            <person name="Mori H."/>
            <person name="Tajima N."/>
            <person name="Moriyama T."/>
            <person name="Ikeuchi M."/>
            <person name="Watanabe M."/>
            <person name="Wada H."/>
            <person name="Kobayashi K."/>
            <person name="Saito M."/>
            <person name="Masuda T."/>
            <person name="Sasaki-Sekimoto Y."/>
            <person name="Mashiguchi K."/>
            <person name="Awai K."/>
            <person name="Shimojima M."/>
            <person name="Masuda S."/>
            <person name="Iwai M."/>
            <person name="Nobusawa T."/>
            <person name="Narise T."/>
            <person name="Kondo S."/>
            <person name="Saito H."/>
            <person name="Sato R."/>
            <person name="Murakawa M."/>
            <person name="Ihara Y."/>
            <person name="Oshima-Yamada Y."/>
            <person name="Ohtaka K."/>
            <person name="Satoh M."/>
            <person name="Sonobe K."/>
            <person name="Ishii M."/>
            <person name="Ohtani R."/>
            <person name="Kanamori-Sato M."/>
            <person name="Honoki R."/>
            <person name="Miyazaki D."/>
            <person name="Mochizuki H."/>
            <person name="Umetsu J."/>
            <person name="Higashi K."/>
            <person name="Shibata D."/>
            <person name="Kamiya Y."/>
            <person name="Sato N."/>
            <person name="Nakamura Y."/>
            <person name="Tabata S."/>
            <person name="Ida S."/>
            <person name="Kurokawa K."/>
            <person name="Ohta H."/>
        </authorList>
    </citation>
    <scope>NUCLEOTIDE SEQUENCE [LARGE SCALE GENOMIC DNA]</scope>
    <source>
        <strain evidence="4 5">NIES-2285</strain>
    </source>
</reference>
<sequence>MASARLLSALPAPRHQDPFLGPTLGAGVQNLSRALVAPSKHKEPPAYGRRQGFVPRKVEDFGDGGAFPEIHVAQYPLDMGRKEQRGDSKTLPLNVDKDGNIAYDAIVKQGQNASKVVHTQHSALVPKLHDVSEAELQRPDEEQIAEATEKTRAALEKVVNKKISSASNVLGAPKAKEAPTYIKYTPSQQGAAFNSGAKERVIRMIEAPVDPLEPPKFKHKKVPKGPGSPPVPVMHSPPRAVTVRDQQDWKIPPSISNWKNPKGYTIPLDKRLAADGRSLQDVQINDNFAKLAEALYVAEQKAREAVEMRSKIQRELMLKEKEKKEQELRALAQRARMERAGGVAPRAEEVGVTERAEAVPEAGETREEREERMRRDAIREERKRDRERDRRLDAKEGHGAKKSKLTRDRERDISEKVALGQANVTGGGEVMYDQRLFNQEQGMESGFAAEDQYNIYDKGLFAGERPSVSGLFRPSKNADDELYGGEGALDKLANTDRFKPDRGFAGATESAGPRDRPVEFEANEAEADPFGLDQFLTEVRKGKKLDKDVRPLEDFQFDEFLPPEEEEAVEKLRMWERLGLTKLALSGAAAEVGTWTTVTATLSTAVRVYSKAK</sequence>
<dbReference type="AlphaFoldDB" id="A0A1Y1HWG6"/>
<proteinExistence type="inferred from homology"/>
<keyword evidence="5" id="KW-1185">Reference proteome</keyword>
<feature type="compositionally biased region" description="Basic and acidic residues" evidence="2">
    <location>
        <begin position="346"/>
        <end position="415"/>
    </location>
</feature>
<protein>
    <submittedName>
        <fullName evidence="4">SNW domain-containing protein</fullName>
    </submittedName>
</protein>
<dbReference type="EMBL" id="DF237032">
    <property type="protein sequence ID" value="GAQ81539.1"/>
    <property type="molecule type" value="Genomic_DNA"/>
</dbReference>
<evidence type="ECO:0000256" key="2">
    <source>
        <dbReference type="SAM" id="MobiDB-lite"/>
    </source>
</evidence>
<dbReference type="InterPro" id="IPR017862">
    <property type="entry name" value="SKI-int_prot_SKIP"/>
</dbReference>
<feature type="domain" description="SKI-interacting protein SKIP SNW" evidence="3">
    <location>
        <begin position="180"/>
        <end position="339"/>
    </location>
</feature>
<dbReference type="OrthoDB" id="666364at2759"/>
<name>A0A1Y1HWG6_KLENI</name>
<organism evidence="4 5">
    <name type="scientific">Klebsormidium nitens</name>
    <name type="common">Green alga</name>
    <name type="synonym">Ulothrix nitens</name>
    <dbReference type="NCBI Taxonomy" id="105231"/>
    <lineage>
        <taxon>Eukaryota</taxon>
        <taxon>Viridiplantae</taxon>
        <taxon>Streptophyta</taxon>
        <taxon>Klebsormidiophyceae</taxon>
        <taxon>Klebsormidiales</taxon>
        <taxon>Klebsormidiaceae</taxon>
        <taxon>Klebsormidium</taxon>
    </lineage>
</organism>
<dbReference type="STRING" id="105231.A0A1Y1HWG6"/>
<gene>
    <name evidence="4" type="ORF">KFL_000830210</name>
</gene>
<evidence type="ECO:0000259" key="3">
    <source>
        <dbReference type="Pfam" id="PF02731"/>
    </source>
</evidence>
<dbReference type="OMA" id="YGQRRGW"/>
<evidence type="ECO:0000256" key="1">
    <source>
        <dbReference type="ARBA" id="ARBA00010197"/>
    </source>
</evidence>
<evidence type="ECO:0000313" key="4">
    <source>
        <dbReference type="EMBL" id="GAQ81539.1"/>
    </source>
</evidence>
<feature type="region of interest" description="Disordered" evidence="2">
    <location>
        <begin position="1"/>
        <end position="21"/>
    </location>
</feature>
<comment type="similarity">
    <text evidence="1">Belongs to the SNW family.</text>
</comment>
<dbReference type="PANTHER" id="PTHR12096">
    <property type="entry name" value="NUCLEAR PROTEIN SKIP-RELATED"/>
    <property type="match status" value="1"/>
</dbReference>
<dbReference type="GO" id="GO:0000398">
    <property type="term" value="P:mRNA splicing, via spliceosome"/>
    <property type="evidence" value="ECO:0007669"/>
    <property type="project" value="InterPro"/>
</dbReference>
<dbReference type="GO" id="GO:0005681">
    <property type="term" value="C:spliceosomal complex"/>
    <property type="evidence" value="ECO:0007669"/>
    <property type="project" value="InterPro"/>
</dbReference>
<feature type="region of interest" description="Disordered" evidence="2">
    <location>
        <begin position="337"/>
        <end position="417"/>
    </location>
</feature>
<dbReference type="Proteomes" id="UP000054558">
    <property type="component" value="Unassembled WGS sequence"/>
</dbReference>
<feature type="compositionally biased region" description="Low complexity" evidence="2">
    <location>
        <begin position="1"/>
        <end position="13"/>
    </location>
</feature>